<dbReference type="InterPro" id="IPR045252">
    <property type="entry name" value="LPCAT1-like"/>
</dbReference>
<evidence type="ECO:0000256" key="10">
    <source>
        <dbReference type="ARBA" id="ARBA00023209"/>
    </source>
</evidence>
<organism evidence="15 16">
    <name type="scientific">Tetraparma gracilis</name>
    <dbReference type="NCBI Taxonomy" id="2962635"/>
    <lineage>
        <taxon>Eukaryota</taxon>
        <taxon>Sar</taxon>
        <taxon>Stramenopiles</taxon>
        <taxon>Ochrophyta</taxon>
        <taxon>Bolidophyceae</taxon>
        <taxon>Parmales</taxon>
        <taxon>Triparmaceae</taxon>
        <taxon>Tetraparma</taxon>
    </lineage>
</organism>
<evidence type="ECO:0000256" key="13">
    <source>
        <dbReference type="SAM" id="Phobius"/>
    </source>
</evidence>
<keyword evidence="9 13" id="KW-0472">Membrane</keyword>
<dbReference type="CDD" id="cd07991">
    <property type="entry name" value="LPLAT_LPCAT1-like"/>
    <property type="match status" value="1"/>
</dbReference>
<evidence type="ECO:0000256" key="12">
    <source>
        <dbReference type="ARBA" id="ARBA00023315"/>
    </source>
</evidence>
<protein>
    <recommendedName>
        <fullName evidence="14">Phospholipid/glycerol acyltransferase domain-containing protein</fullName>
    </recommendedName>
</protein>
<name>A0ABQ6MWL1_9STRA</name>
<keyword evidence="11" id="KW-1208">Phospholipid metabolism</keyword>
<keyword evidence="6 13" id="KW-0812">Transmembrane</keyword>
<accession>A0ABQ6MWL1</accession>
<gene>
    <name evidence="15" type="ORF">TeGR_g14565</name>
</gene>
<keyword evidence="4" id="KW-0444">Lipid biosynthesis</keyword>
<evidence type="ECO:0000256" key="8">
    <source>
        <dbReference type="ARBA" id="ARBA00023098"/>
    </source>
</evidence>
<comment type="similarity">
    <text evidence="3">Belongs to the 1-acyl-sn-glycerol-3-phosphate acyltransferase family.</text>
</comment>
<comment type="caution">
    <text evidence="15">The sequence shown here is derived from an EMBL/GenBank/DDBJ whole genome shotgun (WGS) entry which is preliminary data.</text>
</comment>
<evidence type="ECO:0000256" key="2">
    <source>
        <dbReference type="ARBA" id="ARBA00005189"/>
    </source>
</evidence>
<dbReference type="SMART" id="SM00563">
    <property type="entry name" value="PlsC"/>
    <property type="match status" value="1"/>
</dbReference>
<dbReference type="SUPFAM" id="SSF69593">
    <property type="entry name" value="Glycerol-3-phosphate (1)-acyltransferase"/>
    <property type="match status" value="1"/>
</dbReference>
<dbReference type="PANTHER" id="PTHR23063:SF52">
    <property type="entry name" value="LYSOPHOSPHATIDYLCHOLINE ACYLTRANSFERASE"/>
    <property type="match status" value="1"/>
</dbReference>
<dbReference type="Pfam" id="PF01553">
    <property type="entry name" value="Acyltransferase"/>
    <property type="match status" value="1"/>
</dbReference>
<keyword evidence="7 13" id="KW-1133">Transmembrane helix</keyword>
<evidence type="ECO:0000256" key="6">
    <source>
        <dbReference type="ARBA" id="ARBA00022692"/>
    </source>
</evidence>
<evidence type="ECO:0000256" key="3">
    <source>
        <dbReference type="ARBA" id="ARBA00008655"/>
    </source>
</evidence>
<evidence type="ECO:0000256" key="9">
    <source>
        <dbReference type="ARBA" id="ARBA00023136"/>
    </source>
</evidence>
<feature type="transmembrane region" description="Helical" evidence="13">
    <location>
        <begin position="30"/>
        <end position="60"/>
    </location>
</feature>
<evidence type="ECO:0000256" key="7">
    <source>
        <dbReference type="ARBA" id="ARBA00022989"/>
    </source>
</evidence>
<comment type="subcellular location">
    <subcellularLocation>
        <location evidence="1">Membrane</location>
    </subcellularLocation>
</comment>
<evidence type="ECO:0000256" key="5">
    <source>
        <dbReference type="ARBA" id="ARBA00022679"/>
    </source>
</evidence>
<keyword evidence="16" id="KW-1185">Reference proteome</keyword>
<dbReference type="InterPro" id="IPR002123">
    <property type="entry name" value="Plipid/glycerol_acylTrfase"/>
</dbReference>
<comment type="pathway">
    <text evidence="2">Lipid metabolism.</text>
</comment>
<evidence type="ECO:0000256" key="4">
    <source>
        <dbReference type="ARBA" id="ARBA00022516"/>
    </source>
</evidence>
<feature type="transmembrane region" description="Helical" evidence="13">
    <location>
        <begin position="72"/>
        <end position="95"/>
    </location>
</feature>
<evidence type="ECO:0000256" key="11">
    <source>
        <dbReference type="ARBA" id="ARBA00023264"/>
    </source>
</evidence>
<feature type="domain" description="Phospholipid/glycerol acyltransferase" evidence="14">
    <location>
        <begin position="112"/>
        <end position="224"/>
    </location>
</feature>
<proteinExistence type="inferred from homology"/>
<dbReference type="EMBL" id="BRYB01001856">
    <property type="protein sequence ID" value="GMI35079.1"/>
    <property type="molecule type" value="Genomic_DNA"/>
</dbReference>
<dbReference type="Proteomes" id="UP001165060">
    <property type="component" value="Unassembled WGS sequence"/>
</dbReference>
<evidence type="ECO:0000313" key="15">
    <source>
        <dbReference type="EMBL" id="GMI35079.1"/>
    </source>
</evidence>
<keyword evidence="12" id="KW-0012">Acyltransferase</keyword>
<dbReference type="PANTHER" id="PTHR23063">
    <property type="entry name" value="PHOSPHOLIPID ACYLTRANSFERASE"/>
    <property type="match status" value="1"/>
</dbReference>
<evidence type="ECO:0000256" key="1">
    <source>
        <dbReference type="ARBA" id="ARBA00004370"/>
    </source>
</evidence>
<keyword evidence="8" id="KW-0443">Lipid metabolism</keyword>
<evidence type="ECO:0000259" key="14">
    <source>
        <dbReference type="SMART" id="SM00563"/>
    </source>
</evidence>
<keyword evidence="5" id="KW-0808">Transferase</keyword>
<reference evidence="15 16" key="1">
    <citation type="journal article" date="2023" name="Commun. Biol.">
        <title>Genome analysis of Parmales, the sister group of diatoms, reveals the evolutionary specialization of diatoms from phago-mixotrophs to photoautotrophs.</title>
        <authorList>
            <person name="Ban H."/>
            <person name="Sato S."/>
            <person name="Yoshikawa S."/>
            <person name="Yamada K."/>
            <person name="Nakamura Y."/>
            <person name="Ichinomiya M."/>
            <person name="Sato N."/>
            <person name="Blanc-Mathieu R."/>
            <person name="Endo H."/>
            <person name="Kuwata A."/>
            <person name="Ogata H."/>
        </authorList>
    </citation>
    <scope>NUCLEOTIDE SEQUENCE [LARGE SCALE GENOMIC DNA]</scope>
</reference>
<evidence type="ECO:0000313" key="16">
    <source>
        <dbReference type="Proteomes" id="UP001165060"/>
    </source>
</evidence>
<keyword evidence="10" id="KW-0594">Phospholipid biosynthesis</keyword>
<sequence length="337" mass="37462">MSKTIGTYKPEQRGVFGRYPLSTPHLLKMYLGYLLIVPIRLCLLIPHHLICIALITLSLVGSGSSPMGPVRSFFYSWLIFLWQRGHLFLCGYYYIPTKGKKELPDPAQHPSYVVIGNHVGWMEVGWTFGQYTPSFVGKSSIRNIPLFGRIAVANRTIFIDRMAAKSSSSAQPSVTDQIVERLRAGGKVGMFPEGTTSNGTGICPFKSGAFVAGVPVVPLIFKYPYCSFDPAFCSVSLKWQMLGTLAQGVNFMTAEYLPVYYPSEAEKNDPKLYAANVRKVMLDASGLLDNKEVYEDKLKWEKEVGYLNKEVAAKEKKEEEARRLNAAGSDIEVTSAV</sequence>